<evidence type="ECO:0000313" key="1">
    <source>
        <dbReference type="EMBL" id="KAI8566728.1"/>
    </source>
</evidence>
<accession>A0ACC0PPJ7</accession>
<reference evidence="1" key="1">
    <citation type="submission" date="2022-02" db="EMBL/GenBank/DDBJ databases">
        <title>Plant Genome Project.</title>
        <authorList>
            <person name="Zhang R.-G."/>
        </authorList>
    </citation>
    <scope>NUCLEOTIDE SEQUENCE</scope>
    <source>
        <strain evidence="1">AT1</strain>
    </source>
</reference>
<protein>
    <submittedName>
        <fullName evidence="1">Uncharacterized protein</fullName>
    </submittedName>
</protein>
<comment type="caution">
    <text evidence="1">The sequence shown here is derived from an EMBL/GenBank/DDBJ whole genome shotgun (WGS) entry which is preliminary data.</text>
</comment>
<keyword evidence="2" id="KW-1185">Reference proteome</keyword>
<proteinExistence type="predicted"/>
<dbReference type="Proteomes" id="UP001062846">
    <property type="component" value="Chromosome 2"/>
</dbReference>
<name>A0ACC0PPJ7_RHOML</name>
<evidence type="ECO:0000313" key="2">
    <source>
        <dbReference type="Proteomes" id="UP001062846"/>
    </source>
</evidence>
<sequence length="70" mass="7739">MALLTHGPWALTQKSKSSWGQVLLISVILLAFQVAARELAEIFSALNPYHKMDRELIRGASGDVPWGHNP</sequence>
<organism evidence="1 2">
    <name type="scientific">Rhododendron molle</name>
    <name type="common">Chinese azalea</name>
    <name type="synonym">Azalea mollis</name>
    <dbReference type="NCBI Taxonomy" id="49168"/>
    <lineage>
        <taxon>Eukaryota</taxon>
        <taxon>Viridiplantae</taxon>
        <taxon>Streptophyta</taxon>
        <taxon>Embryophyta</taxon>
        <taxon>Tracheophyta</taxon>
        <taxon>Spermatophyta</taxon>
        <taxon>Magnoliopsida</taxon>
        <taxon>eudicotyledons</taxon>
        <taxon>Gunneridae</taxon>
        <taxon>Pentapetalae</taxon>
        <taxon>asterids</taxon>
        <taxon>Ericales</taxon>
        <taxon>Ericaceae</taxon>
        <taxon>Ericoideae</taxon>
        <taxon>Rhodoreae</taxon>
        <taxon>Rhododendron</taxon>
    </lineage>
</organism>
<dbReference type="EMBL" id="CM046389">
    <property type="protein sequence ID" value="KAI8566728.1"/>
    <property type="molecule type" value="Genomic_DNA"/>
</dbReference>
<gene>
    <name evidence="1" type="ORF">RHMOL_Rhmol02G0064600</name>
</gene>